<comment type="caution">
    <text evidence="1">The sequence shown here is derived from an EMBL/GenBank/DDBJ whole genome shotgun (WGS) entry which is preliminary data.</text>
</comment>
<reference evidence="2" key="1">
    <citation type="journal article" date="2015" name="Nat. Genet.">
        <title>The genome and transcriptome of the zoonotic hookworm Ancylostoma ceylanicum identify infection-specific gene families.</title>
        <authorList>
            <person name="Schwarz E.M."/>
            <person name="Hu Y."/>
            <person name="Antoshechkin I."/>
            <person name="Miller M.M."/>
            <person name="Sternberg P.W."/>
            <person name="Aroian R.V."/>
        </authorList>
    </citation>
    <scope>NUCLEOTIDE SEQUENCE</scope>
    <source>
        <strain evidence="2">HY135</strain>
    </source>
</reference>
<evidence type="ECO:0000313" key="2">
    <source>
        <dbReference type="Proteomes" id="UP000024635"/>
    </source>
</evidence>
<dbReference type="AlphaFoldDB" id="A0A016SXI9"/>
<dbReference type="Proteomes" id="UP000024635">
    <property type="component" value="Unassembled WGS sequence"/>
</dbReference>
<organism evidence="1 2">
    <name type="scientific">Ancylostoma ceylanicum</name>
    <dbReference type="NCBI Taxonomy" id="53326"/>
    <lineage>
        <taxon>Eukaryota</taxon>
        <taxon>Metazoa</taxon>
        <taxon>Ecdysozoa</taxon>
        <taxon>Nematoda</taxon>
        <taxon>Chromadorea</taxon>
        <taxon>Rhabditida</taxon>
        <taxon>Rhabditina</taxon>
        <taxon>Rhabditomorpha</taxon>
        <taxon>Strongyloidea</taxon>
        <taxon>Ancylostomatidae</taxon>
        <taxon>Ancylostomatinae</taxon>
        <taxon>Ancylostoma</taxon>
    </lineage>
</organism>
<gene>
    <name evidence="1" type="primary">Acey_s0162.g3412</name>
    <name evidence="1" type="ORF">Y032_0162g3412</name>
</gene>
<keyword evidence="2" id="KW-1185">Reference proteome</keyword>
<evidence type="ECO:0000313" key="1">
    <source>
        <dbReference type="EMBL" id="EYB95215.1"/>
    </source>
</evidence>
<proteinExistence type="predicted"/>
<sequence>MISRPGLCYAAAVITDYVPDAFSDPPVRCYKLRIQTLSIVLASHSKTRLLNRTAPPMRRHMLCAAAWLTRWAVMCEERIM</sequence>
<name>A0A016SXI9_9BILA</name>
<dbReference type="EMBL" id="JARK01001498">
    <property type="protein sequence ID" value="EYB95215.1"/>
    <property type="molecule type" value="Genomic_DNA"/>
</dbReference>
<protein>
    <submittedName>
        <fullName evidence="1">Uncharacterized protein</fullName>
    </submittedName>
</protein>
<accession>A0A016SXI9</accession>